<dbReference type="InterPro" id="IPR001709">
    <property type="entry name" value="Flavoprot_Pyr_Nucl_cyt_Rdtase"/>
</dbReference>
<keyword evidence="12" id="KW-0472">Membrane</keyword>
<feature type="binding site" evidence="14">
    <location>
        <position position="195"/>
    </location>
    <ligand>
        <name>FAD</name>
        <dbReference type="ChEBI" id="CHEBI:57692"/>
    </ligand>
</feature>
<feature type="binding site" evidence="14">
    <location>
        <position position="153"/>
    </location>
    <ligand>
        <name>FAD</name>
        <dbReference type="ChEBI" id="CHEBI:57692"/>
    </ligand>
</feature>
<dbReference type="PRINTS" id="PR00371">
    <property type="entry name" value="FPNCR"/>
</dbReference>
<keyword evidence="6" id="KW-1000">Mitochondrion outer membrane</keyword>
<comment type="caution">
    <text evidence="17">The sequence shown here is derived from an EMBL/GenBank/DDBJ whole genome shotgun (WGS) entry which is preliminary data.</text>
</comment>
<gene>
    <name evidence="17" type="ORF">B0H15DRAFT_811267</name>
</gene>
<evidence type="ECO:0000256" key="15">
    <source>
        <dbReference type="RuleBase" id="RU361226"/>
    </source>
</evidence>
<evidence type="ECO:0000256" key="5">
    <source>
        <dbReference type="ARBA" id="ARBA00022692"/>
    </source>
</evidence>
<evidence type="ECO:0000256" key="1">
    <source>
        <dbReference type="ARBA" id="ARBA00001974"/>
    </source>
</evidence>
<evidence type="ECO:0000256" key="12">
    <source>
        <dbReference type="ARBA" id="ARBA00023136"/>
    </source>
</evidence>
<keyword evidence="10 15" id="KW-0520">NAD</keyword>
<evidence type="ECO:0000256" key="7">
    <source>
        <dbReference type="ARBA" id="ARBA00022827"/>
    </source>
</evidence>
<protein>
    <recommendedName>
        <fullName evidence="15">NADH-cytochrome b5 reductase</fullName>
        <ecNumber evidence="15">1.6.2.2</ecNumber>
    </recommendedName>
</protein>
<comment type="catalytic activity">
    <reaction evidence="13 15">
        <text>2 Fe(III)-[cytochrome b5] + NADH = 2 Fe(II)-[cytochrome b5] + NAD(+) + H(+)</text>
        <dbReference type="Rhea" id="RHEA:46680"/>
        <dbReference type="Rhea" id="RHEA-COMP:10438"/>
        <dbReference type="Rhea" id="RHEA-COMP:10439"/>
        <dbReference type="ChEBI" id="CHEBI:15378"/>
        <dbReference type="ChEBI" id="CHEBI:29033"/>
        <dbReference type="ChEBI" id="CHEBI:29034"/>
        <dbReference type="ChEBI" id="CHEBI:57540"/>
        <dbReference type="ChEBI" id="CHEBI:57945"/>
        <dbReference type="EC" id="1.6.2.2"/>
    </reaction>
</comment>
<evidence type="ECO:0000256" key="10">
    <source>
        <dbReference type="ARBA" id="ARBA00023027"/>
    </source>
</evidence>
<feature type="binding site" evidence="14">
    <location>
        <position position="129"/>
    </location>
    <ligand>
        <name>FAD</name>
        <dbReference type="ChEBI" id="CHEBI:57692"/>
    </ligand>
</feature>
<evidence type="ECO:0000256" key="11">
    <source>
        <dbReference type="ARBA" id="ARBA00023128"/>
    </source>
</evidence>
<comment type="cofactor">
    <cofactor evidence="1 14 15">
        <name>FAD</name>
        <dbReference type="ChEBI" id="CHEBI:57692"/>
    </cofactor>
</comment>
<dbReference type="Proteomes" id="UP001222325">
    <property type="component" value="Unassembled WGS sequence"/>
</dbReference>
<dbReference type="CDD" id="cd06183">
    <property type="entry name" value="cyt_b5_reduct_like"/>
    <property type="match status" value="1"/>
</dbReference>
<dbReference type="InterPro" id="IPR001834">
    <property type="entry name" value="CBR-like"/>
</dbReference>
<dbReference type="PRINTS" id="PR00406">
    <property type="entry name" value="CYTB5RDTASE"/>
</dbReference>
<dbReference type="GO" id="GO:0090524">
    <property type="term" value="F:cytochrome-b5 reductase activity, acting on NADH"/>
    <property type="evidence" value="ECO:0007669"/>
    <property type="project" value="UniProtKB-EC"/>
</dbReference>
<evidence type="ECO:0000256" key="6">
    <source>
        <dbReference type="ARBA" id="ARBA00022787"/>
    </source>
</evidence>
<evidence type="ECO:0000256" key="13">
    <source>
        <dbReference type="ARBA" id="ARBA00047682"/>
    </source>
</evidence>
<comment type="similarity">
    <text evidence="3 15">Belongs to the flavoprotein pyridine nucleotide cytochrome reductase family.</text>
</comment>
<keyword evidence="8" id="KW-1133">Transmembrane helix</keyword>
<evidence type="ECO:0000256" key="4">
    <source>
        <dbReference type="ARBA" id="ARBA00022630"/>
    </source>
</evidence>
<dbReference type="GO" id="GO:0005741">
    <property type="term" value="C:mitochondrial outer membrane"/>
    <property type="evidence" value="ECO:0007669"/>
    <property type="project" value="UniProtKB-SubCell"/>
</dbReference>
<keyword evidence="11" id="KW-0496">Mitochondrion</keyword>
<keyword evidence="5" id="KW-0812">Transmembrane</keyword>
<reference evidence="17" key="1">
    <citation type="submission" date="2023-03" db="EMBL/GenBank/DDBJ databases">
        <title>Massive genome expansion in bonnet fungi (Mycena s.s.) driven by repeated elements and novel gene families across ecological guilds.</title>
        <authorList>
            <consortium name="Lawrence Berkeley National Laboratory"/>
            <person name="Harder C.B."/>
            <person name="Miyauchi S."/>
            <person name="Viragh M."/>
            <person name="Kuo A."/>
            <person name="Thoen E."/>
            <person name="Andreopoulos B."/>
            <person name="Lu D."/>
            <person name="Skrede I."/>
            <person name="Drula E."/>
            <person name="Henrissat B."/>
            <person name="Morin E."/>
            <person name="Kohler A."/>
            <person name="Barry K."/>
            <person name="LaButti K."/>
            <person name="Morin E."/>
            <person name="Salamov A."/>
            <person name="Lipzen A."/>
            <person name="Mereny Z."/>
            <person name="Hegedus B."/>
            <person name="Baldrian P."/>
            <person name="Stursova M."/>
            <person name="Weitz H."/>
            <person name="Taylor A."/>
            <person name="Grigoriev I.V."/>
            <person name="Nagy L.G."/>
            <person name="Martin F."/>
            <person name="Kauserud H."/>
        </authorList>
    </citation>
    <scope>NUCLEOTIDE SEQUENCE</scope>
    <source>
        <strain evidence="17">CBHHK173m</strain>
    </source>
</reference>
<dbReference type="FunFam" id="3.40.50.80:FF:000009">
    <property type="entry name" value="NADH-cytochrome b5 reductase"/>
    <property type="match status" value="1"/>
</dbReference>
<dbReference type="EMBL" id="JARJCN010000002">
    <property type="protein sequence ID" value="KAJ7103175.1"/>
    <property type="molecule type" value="Genomic_DNA"/>
</dbReference>
<dbReference type="Pfam" id="PF00970">
    <property type="entry name" value="FAD_binding_6"/>
    <property type="match status" value="1"/>
</dbReference>
<dbReference type="InterPro" id="IPR001433">
    <property type="entry name" value="OxRdtase_FAD/NAD-bd"/>
</dbReference>
<feature type="binding site" evidence="14">
    <location>
        <position position="144"/>
    </location>
    <ligand>
        <name>FAD</name>
        <dbReference type="ChEBI" id="CHEBI:57692"/>
    </ligand>
</feature>
<dbReference type="InterPro" id="IPR017927">
    <property type="entry name" value="FAD-bd_FR_type"/>
</dbReference>
<dbReference type="PROSITE" id="PS51384">
    <property type="entry name" value="FAD_FR"/>
    <property type="match status" value="1"/>
</dbReference>
<proteinExistence type="inferred from homology"/>
<feature type="binding site" evidence="14">
    <location>
        <position position="127"/>
    </location>
    <ligand>
        <name>FAD</name>
        <dbReference type="ChEBI" id="CHEBI:57692"/>
    </ligand>
</feature>
<evidence type="ECO:0000256" key="14">
    <source>
        <dbReference type="PIRSR" id="PIRSR601834-1"/>
    </source>
</evidence>
<evidence type="ECO:0000256" key="9">
    <source>
        <dbReference type="ARBA" id="ARBA00023002"/>
    </source>
</evidence>
<dbReference type="Gene3D" id="3.40.50.80">
    <property type="entry name" value="Nucleotide-binding domain of ferredoxin-NADP reductase (FNR) module"/>
    <property type="match status" value="1"/>
</dbReference>
<dbReference type="InterPro" id="IPR008333">
    <property type="entry name" value="Cbr1-like_FAD-bd_dom"/>
</dbReference>
<dbReference type="Gene3D" id="2.40.30.10">
    <property type="entry name" value="Translation factors"/>
    <property type="match status" value="1"/>
</dbReference>
<feature type="binding site" evidence="14">
    <location>
        <position position="128"/>
    </location>
    <ligand>
        <name>FAD</name>
        <dbReference type="ChEBI" id="CHEBI:57692"/>
    </ligand>
</feature>
<evidence type="ECO:0000256" key="3">
    <source>
        <dbReference type="ARBA" id="ARBA00006105"/>
    </source>
</evidence>
<sequence>MSFLKAATRSSLPARARVRRFATDAPKKKSNVVPMVLAAGGLGGLAYWTYLNRAGALAASPLPSVLTPDEFVTLPLKKIVPYNHNTSTFIFALPPQTSSKLPVASCVVVKAADPEALKDKKGNPVVRPYTPVSAADNKGELEFLVKKYDTGVMSKYIHSLKVGDSLAIKGPIPKFPYRENEFDEIALIGGGSGITPLYQVLTHALSSPSNTTKFKLLFSNVTEEDILLRAQLDALAAKHPKTLEVVYLLDKPAPDWTGPTGFINTEVIKKYVAPATAERTMVMVCGPPGQVAALAGKKAGMKQGEIGGVLKELGYSADQVFKF</sequence>
<dbReference type="PANTHER" id="PTHR19370:SF171">
    <property type="entry name" value="NADH-CYTOCHROME B5 REDUCTASE 2"/>
    <property type="match status" value="1"/>
</dbReference>
<dbReference type="PANTHER" id="PTHR19370">
    <property type="entry name" value="NADH-CYTOCHROME B5 REDUCTASE"/>
    <property type="match status" value="1"/>
</dbReference>
<keyword evidence="9 15" id="KW-0560">Oxidoreductase</keyword>
<dbReference type="SUPFAM" id="SSF52343">
    <property type="entry name" value="Ferredoxin reductase-like, C-terminal NADP-linked domain"/>
    <property type="match status" value="1"/>
</dbReference>
<dbReference type="FunFam" id="2.40.30.10:FF:000069">
    <property type="entry name" value="NADH-cytochrome b5 reductase"/>
    <property type="match status" value="1"/>
</dbReference>
<organism evidence="17 18">
    <name type="scientific">Mycena belliarum</name>
    <dbReference type="NCBI Taxonomy" id="1033014"/>
    <lineage>
        <taxon>Eukaryota</taxon>
        <taxon>Fungi</taxon>
        <taxon>Dikarya</taxon>
        <taxon>Basidiomycota</taxon>
        <taxon>Agaricomycotina</taxon>
        <taxon>Agaricomycetes</taxon>
        <taxon>Agaricomycetidae</taxon>
        <taxon>Agaricales</taxon>
        <taxon>Marasmiineae</taxon>
        <taxon>Mycenaceae</taxon>
        <taxon>Mycena</taxon>
    </lineage>
</organism>
<keyword evidence="18" id="KW-1185">Reference proteome</keyword>
<dbReference type="InterPro" id="IPR017938">
    <property type="entry name" value="Riboflavin_synthase-like_b-brl"/>
</dbReference>
<feature type="binding site" evidence="14">
    <location>
        <position position="146"/>
    </location>
    <ligand>
        <name>FAD</name>
        <dbReference type="ChEBI" id="CHEBI:57692"/>
    </ligand>
</feature>
<dbReference type="AlphaFoldDB" id="A0AAD6XU34"/>
<evidence type="ECO:0000256" key="8">
    <source>
        <dbReference type="ARBA" id="ARBA00022989"/>
    </source>
</evidence>
<evidence type="ECO:0000256" key="2">
    <source>
        <dbReference type="ARBA" id="ARBA00004572"/>
    </source>
</evidence>
<dbReference type="InterPro" id="IPR039261">
    <property type="entry name" value="FNR_nucleotide-bd"/>
</dbReference>
<dbReference type="SUPFAM" id="SSF63380">
    <property type="entry name" value="Riboflavin synthase domain-like"/>
    <property type="match status" value="1"/>
</dbReference>
<evidence type="ECO:0000313" key="18">
    <source>
        <dbReference type="Proteomes" id="UP001222325"/>
    </source>
</evidence>
<feature type="binding site" evidence="14">
    <location>
        <position position="154"/>
    </location>
    <ligand>
        <name>FAD</name>
        <dbReference type="ChEBI" id="CHEBI:57692"/>
    </ligand>
</feature>
<evidence type="ECO:0000313" key="17">
    <source>
        <dbReference type="EMBL" id="KAJ7103175.1"/>
    </source>
</evidence>
<keyword evidence="4 14" id="KW-0285">Flavoprotein</keyword>
<dbReference type="EC" id="1.6.2.2" evidence="15"/>
<dbReference type="Pfam" id="PF00175">
    <property type="entry name" value="NAD_binding_1"/>
    <property type="match status" value="1"/>
</dbReference>
<name>A0AAD6XU34_9AGAR</name>
<keyword evidence="7 14" id="KW-0274">FAD</keyword>
<feature type="domain" description="FAD-binding FR-type" evidence="16">
    <location>
        <begin position="69"/>
        <end position="178"/>
    </location>
</feature>
<evidence type="ECO:0000259" key="16">
    <source>
        <dbReference type="PROSITE" id="PS51384"/>
    </source>
</evidence>
<accession>A0AAD6XU34</accession>
<comment type="subcellular location">
    <subcellularLocation>
        <location evidence="2">Mitochondrion outer membrane</location>
        <topology evidence="2">Single-pass membrane protein</topology>
    </subcellularLocation>
</comment>